<keyword evidence="2" id="KW-1185">Reference proteome</keyword>
<dbReference type="EMBL" id="CAACVR010000023">
    <property type="protein sequence ID" value="VEU22557.1"/>
    <property type="molecule type" value="Genomic_DNA"/>
</dbReference>
<protein>
    <submittedName>
        <fullName evidence="1">DEKNAAC103665</fullName>
    </submittedName>
</protein>
<dbReference type="OrthoDB" id="3994378at2759"/>
<accession>A0A448YNV5</accession>
<dbReference type="Proteomes" id="UP000290900">
    <property type="component" value="Unassembled WGS sequence"/>
</dbReference>
<evidence type="ECO:0000313" key="2">
    <source>
        <dbReference type="Proteomes" id="UP000290900"/>
    </source>
</evidence>
<name>A0A448YNV5_BRENA</name>
<evidence type="ECO:0000313" key="1">
    <source>
        <dbReference type="EMBL" id="VEU22557.1"/>
    </source>
</evidence>
<reference evidence="1 2" key="1">
    <citation type="submission" date="2018-12" db="EMBL/GenBank/DDBJ databases">
        <authorList>
            <person name="Tiukova I."/>
            <person name="Dainat J."/>
        </authorList>
    </citation>
    <scope>NUCLEOTIDE SEQUENCE [LARGE SCALE GENOMIC DNA]</scope>
</reference>
<dbReference type="InParanoid" id="A0A448YNV5"/>
<organism evidence="1 2">
    <name type="scientific">Brettanomyces naardenensis</name>
    <name type="common">Yeast</name>
    <dbReference type="NCBI Taxonomy" id="13370"/>
    <lineage>
        <taxon>Eukaryota</taxon>
        <taxon>Fungi</taxon>
        <taxon>Dikarya</taxon>
        <taxon>Ascomycota</taxon>
        <taxon>Saccharomycotina</taxon>
        <taxon>Pichiomycetes</taxon>
        <taxon>Pichiales</taxon>
        <taxon>Pichiaceae</taxon>
        <taxon>Brettanomyces</taxon>
    </lineage>
</organism>
<dbReference type="AlphaFoldDB" id="A0A448YNV5"/>
<sequence>MPIEPRDPPKRFTLSSLPTEILIRIVALSQNIDSVRYTDTFFLKFVEEHEDNLFRALVDHYYVYRMNSAVSLDTSFKSNRLTDAEHKENSLSLSIEAMQRGASKRRYSGEYQLKDSIVVIDCEAFNQPYIKHRIMRRLHVDAVLTSSEIASLKEEVKTSLAKLKADLENSYEETLIGSERLVKGVLLNSYMEKSRIPFPFLDHRNPSNLDYLRAGDYADKLRIIRDIMHLNPIFEGDVESMLWFLIEINDQVQQDHAAASTPGEEYVGKDADNRLRLQEVKQLLVRQLKKDANTTTTTPSFTNGDLIISILTKTSKRWIRYLLQFVSPASLEEDQYFWGRIMQSKRLDYIRSLEKYSKLSPGPQVLSVLAKSSQ</sequence>
<gene>
    <name evidence="1" type="ORF">BRENAR_LOCUS3288</name>
</gene>
<proteinExistence type="predicted"/>